<dbReference type="Proteomes" id="UP001629953">
    <property type="component" value="Unassembled WGS sequence"/>
</dbReference>
<dbReference type="PRINTS" id="PR00502">
    <property type="entry name" value="NUDIXFAMILY"/>
</dbReference>
<accession>A0ABW9G2L3</accession>
<gene>
    <name evidence="5" type="ORF">ABUE30_01595</name>
</gene>
<dbReference type="Gene3D" id="3.90.79.10">
    <property type="entry name" value="Nucleoside Triphosphate Pyrophosphohydrolase"/>
    <property type="match status" value="1"/>
</dbReference>
<protein>
    <submittedName>
        <fullName evidence="5">NUDIX domain-containing protein</fullName>
    </submittedName>
</protein>
<evidence type="ECO:0000313" key="5">
    <source>
        <dbReference type="EMBL" id="MFM2483778.1"/>
    </source>
</evidence>
<dbReference type="InterPro" id="IPR020084">
    <property type="entry name" value="NUDIX_hydrolase_CS"/>
</dbReference>
<dbReference type="InterPro" id="IPR003293">
    <property type="entry name" value="Nudix_hydrolase6-like"/>
</dbReference>
<keyword evidence="6" id="KW-1185">Reference proteome</keyword>
<dbReference type="Pfam" id="PF18290">
    <property type="entry name" value="Nudix_hydro"/>
    <property type="match status" value="1"/>
</dbReference>
<dbReference type="InterPro" id="IPR020476">
    <property type="entry name" value="Nudix_hydrolase"/>
</dbReference>
<comment type="cofactor">
    <cofactor evidence="1">
        <name>Mg(2+)</name>
        <dbReference type="ChEBI" id="CHEBI:18420"/>
    </cofactor>
</comment>
<dbReference type="PROSITE" id="PS00893">
    <property type="entry name" value="NUDIX_BOX"/>
    <property type="match status" value="1"/>
</dbReference>
<sequence>MKFTLDKFNGLIVDSLSIPENESEFKKHLTEITDFAVNENKNLIWLTLPIEKSHLVQPATTLGFVFHNCLESELTLIRKSPTTTFIPFIPTHTLGAGAIVLNACDEILVIKEHYQKGYKLPGGHIELGERIESAIVREVFEETGVEATFDSIVGFTTKHPFQFGKSNLYFVCRLNPITETIAIQDLDEIADAKWISIADYIHDTQNGPFNRQLVESLAKSVGLSLVHLDGNDGPHKKQETFFVQSRT</sequence>
<evidence type="ECO:0000256" key="1">
    <source>
        <dbReference type="ARBA" id="ARBA00001946"/>
    </source>
</evidence>
<dbReference type="CDD" id="cd04670">
    <property type="entry name" value="NUDIX_ASFGF2_Nudt6"/>
    <property type="match status" value="1"/>
</dbReference>
<dbReference type="RefSeq" id="WP_408621934.1">
    <property type="nucleotide sequence ID" value="NZ_JBEQCT010000001.1"/>
</dbReference>
<dbReference type="InterPro" id="IPR000086">
    <property type="entry name" value="NUDIX_hydrolase_dom"/>
</dbReference>
<keyword evidence="2 3" id="KW-0378">Hydrolase</keyword>
<evidence type="ECO:0000313" key="6">
    <source>
        <dbReference type="Proteomes" id="UP001629953"/>
    </source>
</evidence>
<dbReference type="PANTHER" id="PTHR13994">
    <property type="entry name" value="NUDIX HYDROLASE RELATED"/>
    <property type="match status" value="1"/>
</dbReference>
<dbReference type="PANTHER" id="PTHR13994:SF13">
    <property type="entry name" value="FI03680P"/>
    <property type="match status" value="1"/>
</dbReference>
<dbReference type="InterPro" id="IPR015797">
    <property type="entry name" value="NUDIX_hydrolase-like_dom_sf"/>
</dbReference>
<dbReference type="SUPFAM" id="SSF55811">
    <property type="entry name" value="Nudix"/>
    <property type="match status" value="1"/>
</dbReference>
<dbReference type="Gene3D" id="3.40.630.30">
    <property type="match status" value="1"/>
</dbReference>
<dbReference type="InterPro" id="IPR040618">
    <property type="entry name" value="Pre-Nudix"/>
</dbReference>
<evidence type="ECO:0000256" key="3">
    <source>
        <dbReference type="RuleBase" id="RU003476"/>
    </source>
</evidence>
<comment type="similarity">
    <text evidence="3">Belongs to the Nudix hydrolase family.</text>
</comment>
<name>A0ABW9G2L3_9GAMM</name>
<dbReference type="EMBL" id="JBEQCT010000001">
    <property type="protein sequence ID" value="MFM2483778.1"/>
    <property type="molecule type" value="Genomic_DNA"/>
</dbReference>
<reference evidence="5 6" key="1">
    <citation type="journal article" date="2013" name="Int. J. Syst. Evol. Microbiol.">
        <title>Celerinatantimonas yamalensis sp. nov., a cold-adapted diazotrophic bacterium from a cold permafrost brine.</title>
        <authorList>
            <person name="Shcherbakova V."/>
            <person name="Chuvilskaya N."/>
            <person name="Rivkina E."/>
            <person name="Demidov N."/>
            <person name="Uchaeva V."/>
            <person name="Suetin S."/>
            <person name="Suzina N."/>
            <person name="Gilichinsky D."/>
        </authorList>
    </citation>
    <scope>NUCLEOTIDE SEQUENCE [LARGE SCALE GENOMIC DNA]</scope>
    <source>
        <strain evidence="5 6">C7</strain>
    </source>
</reference>
<feature type="domain" description="Nudix hydrolase" evidence="4">
    <location>
        <begin position="91"/>
        <end position="217"/>
    </location>
</feature>
<comment type="caution">
    <text evidence="5">The sequence shown here is derived from an EMBL/GenBank/DDBJ whole genome shotgun (WGS) entry which is preliminary data.</text>
</comment>
<proteinExistence type="inferred from homology"/>
<dbReference type="Pfam" id="PF00293">
    <property type="entry name" value="NUDIX"/>
    <property type="match status" value="1"/>
</dbReference>
<organism evidence="5 6">
    <name type="scientific">Celerinatantimonas yamalensis</name>
    <dbReference type="NCBI Taxonomy" id="559956"/>
    <lineage>
        <taxon>Bacteria</taxon>
        <taxon>Pseudomonadati</taxon>
        <taxon>Pseudomonadota</taxon>
        <taxon>Gammaproteobacteria</taxon>
        <taxon>Celerinatantimonadaceae</taxon>
        <taxon>Celerinatantimonas</taxon>
    </lineage>
</organism>
<dbReference type="PROSITE" id="PS51462">
    <property type="entry name" value="NUDIX"/>
    <property type="match status" value="1"/>
</dbReference>
<evidence type="ECO:0000256" key="2">
    <source>
        <dbReference type="ARBA" id="ARBA00022801"/>
    </source>
</evidence>
<evidence type="ECO:0000259" key="4">
    <source>
        <dbReference type="PROSITE" id="PS51462"/>
    </source>
</evidence>